<proteinExistence type="predicted"/>
<reference evidence="2" key="1">
    <citation type="submission" date="2020-05" db="EMBL/GenBank/DDBJ databases">
        <title>Mycena genomes resolve the evolution of fungal bioluminescence.</title>
        <authorList>
            <person name="Tsai I.J."/>
        </authorList>
    </citation>
    <scope>NUCLEOTIDE SEQUENCE</scope>
    <source>
        <strain evidence="2">CCC161011</strain>
    </source>
</reference>
<accession>A0A8H7CWJ1</accession>
<evidence type="ECO:0000256" key="1">
    <source>
        <dbReference type="SAM" id="MobiDB-lite"/>
    </source>
</evidence>
<evidence type="ECO:0000313" key="3">
    <source>
        <dbReference type="Proteomes" id="UP000620124"/>
    </source>
</evidence>
<feature type="compositionally biased region" description="Pro residues" evidence="1">
    <location>
        <begin position="67"/>
        <end position="78"/>
    </location>
</feature>
<dbReference type="Proteomes" id="UP000620124">
    <property type="component" value="Unassembled WGS sequence"/>
</dbReference>
<dbReference type="AlphaFoldDB" id="A0A8H7CWJ1"/>
<dbReference type="EMBL" id="JACAZI010000010">
    <property type="protein sequence ID" value="KAF7349933.1"/>
    <property type="molecule type" value="Genomic_DNA"/>
</dbReference>
<gene>
    <name evidence="2" type="ORF">MVEN_01294100</name>
</gene>
<comment type="caution">
    <text evidence="2">The sequence shown here is derived from an EMBL/GenBank/DDBJ whole genome shotgun (WGS) entry which is preliminary data.</text>
</comment>
<organism evidence="2 3">
    <name type="scientific">Mycena venus</name>
    <dbReference type="NCBI Taxonomy" id="2733690"/>
    <lineage>
        <taxon>Eukaryota</taxon>
        <taxon>Fungi</taxon>
        <taxon>Dikarya</taxon>
        <taxon>Basidiomycota</taxon>
        <taxon>Agaricomycotina</taxon>
        <taxon>Agaricomycetes</taxon>
        <taxon>Agaricomycetidae</taxon>
        <taxon>Agaricales</taxon>
        <taxon>Marasmiineae</taxon>
        <taxon>Mycenaceae</taxon>
        <taxon>Mycena</taxon>
    </lineage>
</organism>
<feature type="region of interest" description="Disordered" evidence="1">
    <location>
        <begin position="66"/>
        <end position="95"/>
    </location>
</feature>
<name>A0A8H7CWJ1_9AGAR</name>
<keyword evidence="3" id="KW-1185">Reference proteome</keyword>
<feature type="compositionally biased region" description="Acidic residues" evidence="1">
    <location>
        <begin position="81"/>
        <end position="95"/>
    </location>
</feature>
<evidence type="ECO:0000313" key="2">
    <source>
        <dbReference type="EMBL" id="KAF7349933.1"/>
    </source>
</evidence>
<protein>
    <submittedName>
        <fullName evidence="2">Uncharacterized protein</fullName>
    </submittedName>
</protein>
<dbReference type="OrthoDB" id="3204289at2759"/>
<sequence length="224" mass="24641">MKQVVHCIVWRSGHHTATEFFIEHGIDFDFNEALSHEVVDFLCPNGGGTYPGILKEKDCSIITIPTVPNPNVPAPLPASPDSDDEDDGNNGEDTEQLDDLLNISLADILPEPEEDQEDENAASSLVSSTAVERSQSNDWLEYALDTSTTKHIHKSLVLRDYRQLAVGRLLRVRCYTKDGRCKPNLNHQEFSGEHSFNVGGIAVALIRTGDLVAASACSPQLPKY</sequence>